<dbReference type="FunFam" id="3.10.450.10:FF:000004">
    <property type="entry name" value="Cystatin C"/>
    <property type="match status" value="1"/>
</dbReference>
<reference evidence="10 11" key="1">
    <citation type="journal article" date="2019" name="PLoS ONE">
        <title>Genomic analyses reveal an absence of contemporary introgressive admixture between fin whales and blue whales, despite known hybrids.</title>
        <authorList>
            <person name="Westbury M.V."/>
            <person name="Petersen B."/>
            <person name="Lorenzen E.D."/>
        </authorList>
    </citation>
    <scope>NUCLEOTIDE SEQUENCE [LARGE SCALE GENOMIC DNA]</scope>
    <source>
        <strain evidence="10">FinWhale-01</strain>
    </source>
</reference>
<dbReference type="SUPFAM" id="SSF54403">
    <property type="entry name" value="Cystatin/monellin"/>
    <property type="match status" value="1"/>
</dbReference>
<dbReference type="InterPro" id="IPR046350">
    <property type="entry name" value="Cystatin_sf"/>
</dbReference>
<evidence type="ECO:0000256" key="8">
    <source>
        <dbReference type="SAM" id="MobiDB-lite"/>
    </source>
</evidence>
<evidence type="ECO:0000313" key="11">
    <source>
        <dbReference type="Proteomes" id="UP000437017"/>
    </source>
</evidence>
<dbReference type="GO" id="GO:0005615">
    <property type="term" value="C:extracellular space"/>
    <property type="evidence" value="ECO:0007669"/>
    <property type="project" value="TreeGrafter"/>
</dbReference>
<evidence type="ECO:0000313" key="10">
    <source>
        <dbReference type="EMBL" id="KAB0401531.1"/>
    </source>
</evidence>
<keyword evidence="6" id="KW-0732">Signal</keyword>
<evidence type="ECO:0000256" key="3">
    <source>
        <dbReference type="ARBA" id="ARBA00022525"/>
    </source>
</evidence>
<dbReference type="GO" id="GO:0004869">
    <property type="term" value="F:cysteine-type endopeptidase inhibitor activity"/>
    <property type="evidence" value="ECO:0007669"/>
    <property type="project" value="UniProtKB-KW"/>
</dbReference>
<organism evidence="10 11">
    <name type="scientific">Balaenoptera physalus</name>
    <name type="common">Fin whale</name>
    <name type="synonym">Balaena physalus</name>
    <dbReference type="NCBI Taxonomy" id="9770"/>
    <lineage>
        <taxon>Eukaryota</taxon>
        <taxon>Metazoa</taxon>
        <taxon>Chordata</taxon>
        <taxon>Craniata</taxon>
        <taxon>Vertebrata</taxon>
        <taxon>Euteleostomi</taxon>
        <taxon>Mammalia</taxon>
        <taxon>Eutheria</taxon>
        <taxon>Laurasiatheria</taxon>
        <taxon>Artiodactyla</taxon>
        <taxon>Whippomorpha</taxon>
        <taxon>Cetacea</taxon>
        <taxon>Mysticeti</taxon>
        <taxon>Balaenopteridae</taxon>
        <taxon>Balaenoptera</taxon>
    </lineage>
</organism>
<dbReference type="Proteomes" id="UP000437017">
    <property type="component" value="Unassembled WGS sequence"/>
</dbReference>
<evidence type="ECO:0000256" key="5">
    <source>
        <dbReference type="ARBA" id="ARBA00022704"/>
    </source>
</evidence>
<dbReference type="PANTHER" id="PTHR46945">
    <property type="entry name" value="CYSTATIN-9-LIKE"/>
    <property type="match status" value="1"/>
</dbReference>
<evidence type="ECO:0000256" key="6">
    <source>
        <dbReference type="ARBA" id="ARBA00022729"/>
    </source>
</evidence>
<dbReference type="CDD" id="cd00042">
    <property type="entry name" value="CY"/>
    <property type="match status" value="1"/>
</dbReference>
<evidence type="ECO:0000259" key="9">
    <source>
        <dbReference type="Pfam" id="PF00031"/>
    </source>
</evidence>
<dbReference type="Gene3D" id="3.10.450.10">
    <property type="match status" value="1"/>
</dbReference>
<dbReference type="InterPro" id="IPR043250">
    <property type="entry name" value="CST9-like"/>
</dbReference>
<dbReference type="InterPro" id="IPR000010">
    <property type="entry name" value="Cystatin_dom"/>
</dbReference>
<dbReference type="OrthoDB" id="9626110at2759"/>
<keyword evidence="4" id="KW-0646">Protease inhibitor</keyword>
<name>A0A6A1Q5X6_BALPH</name>
<feature type="compositionally biased region" description="Basic and acidic residues" evidence="8">
    <location>
        <begin position="13"/>
        <end position="24"/>
    </location>
</feature>
<keyword evidence="7" id="KW-1015">Disulfide bond</keyword>
<gene>
    <name evidence="10" type="ORF">E2I00_017599</name>
</gene>
<dbReference type="EMBL" id="SGJD01001197">
    <property type="protein sequence ID" value="KAB0401531.1"/>
    <property type="molecule type" value="Genomic_DNA"/>
</dbReference>
<dbReference type="GO" id="GO:0019730">
    <property type="term" value="P:antimicrobial humoral response"/>
    <property type="evidence" value="ECO:0007669"/>
    <property type="project" value="TreeGrafter"/>
</dbReference>
<keyword evidence="3" id="KW-0964">Secreted</keyword>
<comment type="subcellular location">
    <subcellularLocation>
        <location evidence="1">Secreted</location>
    </subcellularLocation>
</comment>
<feature type="non-terminal residue" evidence="10">
    <location>
        <position position="1"/>
    </location>
</feature>
<evidence type="ECO:0000256" key="4">
    <source>
        <dbReference type="ARBA" id="ARBA00022690"/>
    </source>
</evidence>
<feature type="domain" description="Cystatin" evidence="9">
    <location>
        <begin position="102"/>
        <end position="182"/>
    </location>
</feature>
<dbReference type="AlphaFoldDB" id="A0A6A1Q5X6"/>
<evidence type="ECO:0000256" key="2">
    <source>
        <dbReference type="ARBA" id="ARBA00009403"/>
    </source>
</evidence>
<sequence length="199" mass="21959">GNFISFGWRSQGHKREGTGCDARGEDQGQEYVPEQMNWPNAQGGWVGAGVGKGEAWVSGCPQPCCVNSGSAGPHLLVTHGWQPQGEGNGEDQATLELYFPATVEYAVHVFNQRSQDRNAYKVVRILRSWKEPANGIVFSTELQLGRTRCGKFDEDIDNCPFQASPDGNNTITCFFTIDTEPWRTKFQLLNNTCSEGPPD</sequence>
<keyword evidence="11" id="KW-1185">Reference proteome</keyword>
<evidence type="ECO:0000256" key="7">
    <source>
        <dbReference type="ARBA" id="ARBA00023157"/>
    </source>
</evidence>
<comment type="similarity">
    <text evidence="2">Belongs to the cystatin family.</text>
</comment>
<proteinExistence type="inferred from homology"/>
<comment type="caution">
    <text evidence="10">The sequence shown here is derived from an EMBL/GenBank/DDBJ whole genome shotgun (WGS) entry which is preliminary data.</text>
</comment>
<accession>A0A6A1Q5X6</accession>
<keyword evidence="5" id="KW-0789">Thiol protease inhibitor</keyword>
<evidence type="ECO:0000256" key="1">
    <source>
        <dbReference type="ARBA" id="ARBA00004613"/>
    </source>
</evidence>
<feature type="region of interest" description="Disordered" evidence="8">
    <location>
        <begin position="1"/>
        <end position="24"/>
    </location>
</feature>
<protein>
    <recommendedName>
        <fullName evidence="9">Cystatin domain-containing protein</fullName>
    </recommendedName>
</protein>
<dbReference type="Pfam" id="PF00031">
    <property type="entry name" value="Cystatin"/>
    <property type="match status" value="1"/>
</dbReference>
<dbReference type="PANTHER" id="PTHR46945:SF1">
    <property type="entry name" value="CYSTATIN-9-LIKE"/>
    <property type="match status" value="1"/>
</dbReference>